<dbReference type="InterPro" id="IPR005116">
    <property type="entry name" value="Transp-assoc_OB_typ1"/>
</dbReference>
<feature type="domain" description="ABC transporter" evidence="10">
    <location>
        <begin position="1"/>
        <end position="237"/>
    </location>
</feature>
<keyword evidence="4" id="KW-0997">Cell inner membrane</keyword>
<dbReference type="PANTHER" id="PTHR43514:SF4">
    <property type="entry name" value="ABC TRANSPORTER I FAMILY MEMBER 10"/>
    <property type="match status" value="1"/>
</dbReference>
<dbReference type="PROSITE" id="PS51866">
    <property type="entry name" value="MOP"/>
    <property type="match status" value="1"/>
</dbReference>
<dbReference type="EMBL" id="SRIO01000006">
    <property type="protein sequence ID" value="TFZ82854.1"/>
    <property type="molecule type" value="Genomic_DNA"/>
</dbReference>
<dbReference type="SMART" id="SM00382">
    <property type="entry name" value="AAA"/>
    <property type="match status" value="1"/>
</dbReference>
<dbReference type="SUPFAM" id="SSF50331">
    <property type="entry name" value="MOP-like"/>
    <property type="match status" value="1"/>
</dbReference>
<dbReference type="InterPro" id="IPR017871">
    <property type="entry name" value="ABC_transporter-like_CS"/>
</dbReference>
<accession>A0A4Z0F903</accession>
<dbReference type="InterPro" id="IPR050334">
    <property type="entry name" value="Molybdenum_import_ModC"/>
</dbReference>
<dbReference type="GO" id="GO:0016020">
    <property type="term" value="C:membrane"/>
    <property type="evidence" value="ECO:0007669"/>
    <property type="project" value="InterPro"/>
</dbReference>
<evidence type="ECO:0000259" key="11">
    <source>
        <dbReference type="PROSITE" id="PS51866"/>
    </source>
</evidence>
<dbReference type="Gene3D" id="3.40.50.300">
    <property type="entry name" value="P-loop containing nucleotide triphosphate hydrolases"/>
    <property type="match status" value="1"/>
</dbReference>
<dbReference type="InterPro" id="IPR004606">
    <property type="entry name" value="Mop_domain"/>
</dbReference>
<evidence type="ECO:0000256" key="1">
    <source>
        <dbReference type="ARBA" id="ARBA00022448"/>
    </source>
</evidence>
<dbReference type="Pfam" id="PF03459">
    <property type="entry name" value="TOBE"/>
    <property type="match status" value="1"/>
</dbReference>
<dbReference type="PROSITE" id="PS00211">
    <property type="entry name" value="ABC_TRANSPORTER_1"/>
    <property type="match status" value="1"/>
</dbReference>
<dbReference type="Pfam" id="PF00005">
    <property type="entry name" value="ABC_tran"/>
    <property type="match status" value="1"/>
</dbReference>
<dbReference type="Proteomes" id="UP000297890">
    <property type="component" value="Unassembled WGS sequence"/>
</dbReference>
<dbReference type="RefSeq" id="WP_135281524.1">
    <property type="nucleotide sequence ID" value="NZ_SRIO01000006.1"/>
</dbReference>
<feature type="domain" description="Mop" evidence="11">
    <location>
        <begin position="297"/>
        <end position="369"/>
    </location>
</feature>
<dbReference type="GO" id="GO:0016887">
    <property type="term" value="F:ATP hydrolysis activity"/>
    <property type="evidence" value="ECO:0007669"/>
    <property type="project" value="InterPro"/>
</dbReference>
<evidence type="ECO:0000313" key="13">
    <source>
        <dbReference type="Proteomes" id="UP000297890"/>
    </source>
</evidence>
<keyword evidence="2" id="KW-1003">Cell membrane</keyword>
<evidence type="ECO:0000256" key="5">
    <source>
        <dbReference type="ARBA" id="ARBA00022741"/>
    </source>
</evidence>
<dbReference type="InterPro" id="IPR008995">
    <property type="entry name" value="Mo/tungstate-bd_C_term_dom"/>
</dbReference>
<proteinExistence type="predicted"/>
<evidence type="ECO:0000256" key="2">
    <source>
        <dbReference type="ARBA" id="ARBA00022475"/>
    </source>
</evidence>
<dbReference type="InterPro" id="IPR027417">
    <property type="entry name" value="P-loop_NTPase"/>
</dbReference>
<sequence>MRLDIALTLQRPGFTLELDQTLELTGITAVMGASGSGKSTLLRALAGLETPQRARIMLGAARLADSAAGMSLPPHRRGIGYVFQDARLFGHRRVLGNLRYAQARARPANGGTPAPALDEVIAALDLNPLLERRTQGLSGGERQRVAIARALLANPRLLLLDEPLSALDLKRKAELLPYIRALPGRFHIPLIYVSHAVEEVAQLADEVLILTNGRVVARGEVHTVLERPEAEAVSGHFEAGALLHARVQRQLPEYALTELDIAGQRLTLPQIDAPSGTPVRVRVRARDVAIALARVDGVSIRNQFQARVRHIDTDPATAYAEVTLNLSGADPAAVHLRARITREALSTLGLKPGQPVWALVKSVSFDRRELGGR</sequence>
<comment type="caution">
    <text evidence="12">The sequence shown here is derived from an EMBL/GenBank/DDBJ whole genome shotgun (WGS) entry which is preliminary data.</text>
</comment>
<keyword evidence="5" id="KW-0547">Nucleotide-binding</keyword>
<evidence type="ECO:0000256" key="4">
    <source>
        <dbReference type="ARBA" id="ARBA00022519"/>
    </source>
</evidence>
<dbReference type="NCBIfam" id="TIGR02142">
    <property type="entry name" value="modC_ABC"/>
    <property type="match status" value="1"/>
</dbReference>
<reference evidence="12 13" key="1">
    <citation type="journal article" date="2019" name="ISME J.">
        <title>Candidatus Macondimonas diazotrophica, a novel gammaproteobacterial genus dominating crude-oil-contaminated coastal sediments.</title>
        <authorList>
            <person name="Karthikeyan S."/>
            <person name="Konstantinidis K."/>
        </authorList>
    </citation>
    <scope>NUCLEOTIDE SEQUENCE [LARGE SCALE GENOMIC DNA]</scope>
    <source>
        <strain evidence="12 13">KTK01</strain>
    </source>
</reference>
<dbReference type="InterPro" id="IPR003593">
    <property type="entry name" value="AAA+_ATPase"/>
</dbReference>
<evidence type="ECO:0000256" key="9">
    <source>
        <dbReference type="PROSITE-ProRule" id="PRU01213"/>
    </source>
</evidence>
<dbReference type="InterPro" id="IPR003439">
    <property type="entry name" value="ABC_transporter-like_ATP-bd"/>
</dbReference>
<dbReference type="OrthoDB" id="9802264at2"/>
<dbReference type="GO" id="GO:0140359">
    <property type="term" value="F:ABC-type transporter activity"/>
    <property type="evidence" value="ECO:0007669"/>
    <property type="project" value="InterPro"/>
</dbReference>
<keyword evidence="6 12" id="KW-0067">ATP-binding</keyword>
<dbReference type="PROSITE" id="PS50893">
    <property type="entry name" value="ABC_TRANSPORTER_2"/>
    <property type="match status" value="1"/>
</dbReference>
<evidence type="ECO:0000256" key="6">
    <source>
        <dbReference type="ARBA" id="ARBA00022840"/>
    </source>
</evidence>
<dbReference type="PANTHER" id="PTHR43514">
    <property type="entry name" value="ABC TRANSPORTER I FAMILY MEMBER 10"/>
    <property type="match status" value="1"/>
</dbReference>
<evidence type="ECO:0000256" key="7">
    <source>
        <dbReference type="ARBA" id="ARBA00022967"/>
    </source>
</evidence>
<dbReference type="AlphaFoldDB" id="A0A4Z0F903"/>
<dbReference type="SUPFAM" id="SSF52540">
    <property type="entry name" value="P-loop containing nucleoside triphosphate hydrolases"/>
    <property type="match status" value="1"/>
</dbReference>
<dbReference type="GO" id="GO:0005524">
    <property type="term" value="F:ATP binding"/>
    <property type="evidence" value="ECO:0007669"/>
    <property type="project" value="UniProtKB-KW"/>
</dbReference>
<keyword evidence="13" id="KW-1185">Reference proteome</keyword>
<evidence type="ECO:0000259" key="10">
    <source>
        <dbReference type="PROSITE" id="PS50893"/>
    </source>
</evidence>
<organism evidence="12 13">
    <name type="scientific">Candidatus Macondimonas diazotrophica</name>
    <dbReference type="NCBI Taxonomy" id="2305248"/>
    <lineage>
        <taxon>Bacteria</taxon>
        <taxon>Pseudomonadati</taxon>
        <taxon>Pseudomonadota</taxon>
        <taxon>Gammaproteobacteria</taxon>
        <taxon>Chromatiales</taxon>
        <taxon>Ectothiorhodospiraceae</taxon>
        <taxon>Candidatus Macondimonas</taxon>
    </lineage>
</organism>
<dbReference type="Gene3D" id="2.40.50.100">
    <property type="match status" value="1"/>
</dbReference>
<protein>
    <submittedName>
        <fullName evidence="12">Molybdenum ABC transporter ATP-binding protein</fullName>
    </submittedName>
</protein>
<keyword evidence="3 9" id="KW-0500">Molybdenum</keyword>
<dbReference type="GO" id="GO:0015098">
    <property type="term" value="F:molybdate ion transmembrane transporter activity"/>
    <property type="evidence" value="ECO:0007669"/>
    <property type="project" value="InterPro"/>
</dbReference>
<evidence type="ECO:0000256" key="8">
    <source>
        <dbReference type="ARBA" id="ARBA00023136"/>
    </source>
</evidence>
<gene>
    <name evidence="12" type="primary">modC</name>
    <name evidence="12" type="ORF">E4680_06145</name>
</gene>
<keyword evidence="7" id="KW-1278">Translocase</keyword>
<evidence type="ECO:0000313" key="12">
    <source>
        <dbReference type="EMBL" id="TFZ82854.1"/>
    </source>
</evidence>
<evidence type="ECO:0000256" key="3">
    <source>
        <dbReference type="ARBA" id="ARBA00022505"/>
    </source>
</evidence>
<keyword evidence="1" id="KW-0813">Transport</keyword>
<name>A0A4Z0F903_9GAMM</name>
<dbReference type="InterPro" id="IPR011868">
    <property type="entry name" value="ModC_ABC_ATP-bd"/>
</dbReference>
<keyword evidence="8" id="KW-0472">Membrane</keyword>